<accession>A8YAJ0</accession>
<feature type="non-terminal residue" evidence="1">
    <location>
        <position position="74"/>
    </location>
</feature>
<dbReference type="AlphaFoldDB" id="A8YAJ0"/>
<sequence length="74" mass="8740">MEARRCLLMMVAWMLAVSIHTLHELEASPPTTSSFPWQGGFPFIRFTNWKQVTQKCLPLRKILGFPFIRFTNWK</sequence>
<organism evidence="1">
    <name type="scientific">Microcystis aeruginosa (strain PCC 7806)</name>
    <dbReference type="NCBI Taxonomy" id="267872"/>
    <lineage>
        <taxon>Bacteria</taxon>
        <taxon>Bacillati</taxon>
        <taxon>Cyanobacteriota</taxon>
        <taxon>Cyanophyceae</taxon>
        <taxon>Oscillatoriophycideae</taxon>
        <taxon>Chroococcales</taxon>
        <taxon>Microcystaceae</taxon>
        <taxon>Microcystis</taxon>
    </lineage>
</organism>
<dbReference type="EMBL" id="AM778884">
    <property type="protein sequence ID" value="CAO90467.1"/>
    <property type="molecule type" value="Genomic_DNA"/>
</dbReference>
<proteinExistence type="predicted"/>
<gene>
    <name evidence="1" type="ORF">IPF_6501</name>
</gene>
<evidence type="ECO:0000313" key="1">
    <source>
        <dbReference type="EMBL" id="CAO90467.1"/>
    </source>
</evidence>
<protein>
    <submittedName>
        <fullName evidence="1">Similarity</fullName>
    </submittedName>
</protein>
<reference evidence="1" key="1">
    <citation type="submission" date="2007-08" db="EMBL/GenBank/DDBJ databases">
        <authorList>
            <person name="Frangeul L."/>
        </authorList>
    </citation>
    <scope>NUCLEOTIDE SEQUENCE</scope>
    <source>
        <strain evidence="1">PCC 7806</strain>
    </source>
</reference>
<name>A8YAJ0_MICA7</name>